<dbReference type="InterPro" id="IPR050790">
    <property type="entry name" value="ExbB/TolQ_transport"/>
</dbReference>
<keyword evidence="10 13" id="KW-0472">Membrane</keyword>
<sequence>MQAEYFSDSLKFISEGGIVSMTVAAALLVMSVGSWTLMIAKAVQARRIKNSSAIFLTRFWQAATASARSSQSASAEPALVSSIATTMRGHIAKPENPFARLALQGINAALHHKRYTGQRLAKGSDASQDHSRYDEFISQALRRTIGQESMRLENGLTLLASVGSIAPFIGLFGTVWGIYHALGTIAVGGQATVDKVAGPVGEALIMTAFGLAVAIPAVLAYNALVRDNRVLLGEVETFAHDLHTYLTTGVPLAAEQTAEAALHAHDGINETYGVLAGTIGASS</sequence>
<evidence type="ECO:0000256" key="13">
    <source>
        <dbReference type="SAM" id="Phobius"/>
    </source>
</evidence>
<evidence type="ECO:0000256" key="3">
    <source>
        <dbReference type="ARBA" id="ARBA00022093"/>
    </source>
</evidence>
<keyword evidence="5" id="KW-1003">Cell membrane</keyword>
<comment type="similarity">
    <text evidence="12">Belongs to the exbB/tolQ family.</text>
</comment>
<dbReference type="RefSeq" id="WP_127029896.1">
    <property type="nucleotide sequence ID" value="NZ_RYFG02000117.1"/>
</dbReference>
<dbReference type="InterPro" id="IPR002898">
    <property type="entry name" value="MotA_ExbB_proton_chnl"/>
</dbReference>
<reference evidence="15 16" key="1">
    <citation type="journal article" date="2019" name="Antonie Van Leeuwenhoek">
        <title>Description of 'Ca. Methylobacter oryzae' KRF1, a novel species from the environmentally important Methylobacter clade 2.</title>
        <authorList>
            <person name="Khatri K."/>
            <person name="Mohite J.A."/>
            <person name="Pandit P.S."/>
            <person name="Bahulikar R."/>
            <person name="Rahalkar M.C."/>
        </authorList>
    </citation>
    <scope>NUCLEOTIDE SEQUENCE [LARGE SCALE GENOMIC DNA]</scope>
    <source>
        <strain evidence="15 16">KRF1</strain>
    </source>
</reference>
<keyword evidence="8 12" id="KW-0653">Protein transport</keyword>
<evidence type="ECO:0000256" key="7">
    <source>
        <dbReference type="ARBA" id="ARBA00022692"/>
    </source>
</evidence>
<comment type="function">
    <text evidence="11">Involved in the TonB-dependent energy-dependent transport of various receptor-bound substrates. Protects ExbD from proteolytic degradation and functionally stabilizes TonB.</text>
</comment>
<accession>A0ABY3C6D9</accession>
<evidence type="ECO:0000256" key="2">
    <source>
        <dbReference type="ARBA" id="ARBA00011471"/>
    </source>
</evidence>
<feature type="domain" description="MotA/TolQ/ExbB proton channel" evidence="14">
    <location>
        <begin position="122"/>
        <end position="236"/>
    </location>
</feature>
<dbReference type="PANTHER" id="PTHR30625">
    <property type="entry name" value="PROTEIN TOLQ"/>
    <property type="match status" value="1"/>
</dbReference>
<keyword evidence="6" id="KW-0997">Cell inner membrane</keyword>
<dbReference type="EMBL" id="RYFG02000117">
    <property type="protein sequence ID" value="TRW90652.1"/>
    <property type="molecule type" value="Genomic_DNA"/>
</dbReference>
<keyword evidence="4 12" id="KW-0813">Transport</keyword>
<feature type="transmembrane region" description="Helical" evidence="13">
    <location>
        <begin position="18"/>
        <end position="40"/>
    </location>
</feature>
<comment type="caution">
    <text evidence="15">The sequence shown here is derived from an EMBL/GenBank/DDBJ whole genome shotgun (WGS) entry which is preliminary data.</text>
</comment>
<comment type="subunit">
    <text evidence="2">The accessory proteins ExbB and ExbD seem to form a complex with TonB.</text>
</comment>
<keyword evidence="7 13" id="KW-0812">Transmembrane</keyword>
<keyword evidence="9 13" id="KW-1133">Transmembrane helix</keyword>
<evidence type="ECO:0000256" key="11">
    <source>
        <dbReference type="ARBA" id="ARBA00024816"/>
    </source>
</evidence>
<evidence type="ECO:0000256" key="8">
    <source>
        <dbReference type="ARBA" id="ARBA00022927"/>
    </source>
</evidence>
<evidence type="ECO:0000313" key="16">
    <source>
        <dbReference type="Proteomes" id="UP000733744"/>
    </source>
</evidence>
<evidence type="ECO:0000256" key="9">
    <source>
        <dbReference type="ARBA" id="ARBA00022989"/>
    </source>
</evidence>
<evidence type="ECO:0000256" key="1">
    <source>
        <dbReference type="ARBA" id="ARBA00004429"/>
    </source>
</evidence>
<evidence type="ECO:0000256" key="12">
    <source>
        <dbReference type="RuleBase" id="RU004057"/>
    </source>
</evidence>
<feature type="transmembrane region" description="Helical" evidence="13">
    <location>
        <begin position="203"/>
        <end position="224"/>
    </location>
</feature>
<proteinExistence type="inferred from homology"/>
<dbReference type="Pfam" id="PF01618">
    <property type="entry name" value="MotA_ExbB"/>
    <property type="match status" value="1"/>
</dbReference>
<dbReference type="PANTHER" id="PTHR30625:SF14">
    <property type="entry name" value="BIOPOLYMER TRANSPORT PROTEIN EXBB"/>
    <property type="match status" value="1"/>
</dbReference>
<evidence type="ECO:0000256" key="6">
    <source>
        <dbReference type="ARBA" id="ARBA00022519"/>
    </source>
</evidence>
<evidence type="ECO:0000256" key="4">
    <source>
        <dbReference type="ARBA" id="ARBA00022448"/>
    </source>
</evidence>
<evidence type="ECO:0000313" key="15">
    <source>
        <dbReference type="EMBL" id="TRW90652.1"/>
    </source>
</evidence>
<dbReference type="Proteomes" id="UP000733744">
    <property type="component" value="Unassembled WGS sequence"/>
</dbReference>
<evidence type="ECO:0000256" key="10">
    <source>
        <dbReference type="ARBA" id="ARBA00023136"/>
    </source>
</evidence>
<evidence type="ECO:0000259" key="14">
    <source>
        <dbReference type="Pfam" id="PF01618"/>
    </source>
</evidence>
<protein>
    <recommendedName>
        <fullName evidence="3">Biopolymer transport protein ExbB</fullName>
    </recommendedName>
</protein>
<comment type="subcellular location">
    <subcellularLocation>
        <location evidence="1">Cell inner membrane</location>
        <topology evidence="1">Multi-pass membrane protein</topology>
    </subcellularLocation>
    <subcellularLocation>
        <location evidence="12">Membrane</location>
        <topology evidence="12">Multi-pass membrane protein</topology>
    </subcellularLocation>
</comment>
<name>A0ABY3C6D9_9GAMM</name>
<gene>
    <name evidence="15" type="ORF">EKO24_018715</name>
</gene>
<feature type="transmembrane region" description="Helical" evidence="13">
    <location>
        <begin position="156"/>
        <end position="179"/>
    </location>
</feature>
<organism evidence="15 16">
    <name type="scientific">Candidatus Methylobacter oryzae</name>
    <dbReference type="NCBI Taxonomy" id="2497749"/>
    <lineage>
        <taxon>Bacteria</taxon>
        <taxon>Pseudomonadati</taxon>
        <taxon>Pseudomonadota</taxon>
        <taxon>Gammaproteobacteria</taxon>
        <taxon>Methylococcales</taxon>
        <taxon>Methylococcaceae</taxon>
        <taxon>Methylobacter</taxon>
    </lineage>
</organism>
<keyword evidence="16" id="KW-1185">Reference proteome</keyword>
<evidence type="ECO:0000256" key="5">
    <source>
        <dbReference type="ARBA" id="ARBA00022475"/>
    </source>
</evidence>